<evidence type="ECO:0000313" key="3">
    <source>
        <dbReference type="Proteomes" id="UP000019681"/>
    </source>
</evidence>
<feature type="domain" description="Xylose isomerase-like TIM barrel" evidence="1">
    <location>
        <begin position="21"/>
        <end position="258"/>
    </location>
</feature>
<evidence type="ECO:0000259" key="1">
    <source>
        <dbReference type="Pfam" id="PF01261"/>
    </source>
</evidence>
<evidence type="ECO:0000313" key="2">
    <source>
        <dbReference type="EMBL" id="EYE87168.1"/>
    </source>
</evidence>
<dbReference type="Gene3D" id="3.20.20.150">
    <property type="entry name" value="Divalent-metal-dependent TIM barrel enzymes"/>
    <property type="match status" value="1"/>
</dbReference>
<dbReference type="AlphaFoldDB" id="A0A017RQZ4"/>
<proteinExistence type="predicted"/>
<comment type="caution">
    <text evidence="2">The sequence shown here is derived from an EMBL/GenBank/DDBJ whole genome shotgun (WGS) entry which is preliminary data.</text>
</comment>
<reference evidence="2 3" key="1">
    <citation type="journal article" date="2014" name="Genome Announc.">
        <title>Draft Genome Sequence of Fervidicella metallireducens Strain AeBT, an Iron-Reducing Thermoanaerobe from the Great Artesian Basin.</title>
        <authorList>
            <person name="Patel B.K."/>
        </authorList>
    </citation>
    <scope>NUCLEOTIDE SEQUENCE [LARGE SCALE GENOMIC DNA]</scope>
    <source>
        <strain evidence="2 3">AeB</strain>
    </source>
</reference>
<dbReference type="InterPro" id="IPR036237">
    <property type="entry name" value="Xyl_isomerase-like_sf"/>
</dbReference>
<accession>A0A017RQZ4</accession>
<dbReference type="InterPro" id="IPR013022">
    <property type="entry name" value="Xyl_isomerase-like_TIM-brl"/>
</dbReference>
<gene>
    <name evidence="2" type="ORF">Q428_14860</name>
</gene>
<dbReference type="Pfam" id="PF01261">
    <property type="entry name" value="AP_endonuc_2"/>
    <property type="match status" value="1"/>
</dbReference>
<sequence length="273" mass="31969">MKKIIFGMPTLIELDTLEDNVKLCKRLGLNFIELNMNLPQYQIEKIDIRKLVEMQRKEKIYFTFHLPEEIDIASYHEKIKRVHLDTIREVIEISKIIKSPIINIHMNLGVYFKMPDYKIYLYEKYFNEFYNSILNFRMLVEEWIGDSNIKISIENTGIYNFDFILKAVSELLISDKFVLTWDIGHDYSSGEIDTKFIIDNINKLKHMHIHDAKGKDNHLSLFSGNINIEDKLNIAKNTGSACVIETKTIKGLEQSVRELEKLGYSLGDSNYCT</sequence>
<dbReference type="EMBL" id="AZQP01000109">
    <property type="protein sequence ID" value="EYE87168.1"/>
    <property type="molecule type" value="Genomic_DNA"/>
</dbReference>
<dbReference type="RefSeq" id="WP_051515190.1">
    <property type="nucleotide sequence ID" value="NZ_AZQP01000109.1"/>
</dbReference>
<dbReference type="STRING" id="1403537.Q428_14860"/>
<dbReference type="OrthoDB" id="270844at2"/>
<name>A0A017RQZ4_9CLOT</name>
<protein>
    <recommendedName>
        <fullName evidence="1">Xylose isomerase-like TIM barrel domain-containing protein</fullName>
    </recommendedName>
</protein>
<dbReference type="SUPFAM" id="SSF51658">
    <property type="entry name" value="Xylose isomerase-like"/>
    <property type="match status" value="1"/>
</dbReference>
<dbReference type="Proteomes" id="UP000019681">
    <property type="component" value="Unassembled WGS sequence"/>
</dbReference>
<keyword evidence="3" id="KW-1185">Reference proteome</keyword>
<organism evidence="2 3">
    <name type="scientific">Fervidicella metallireducens AeB</name>
    <dbReference type="NCBI Taxonomy" id="1403537"/>
    <lineage>
        <taxon>Bacteria</taxon>
        <taxon>Bacillati</taxon>
        <taxon>Bacillota</taxon>
        <taxon>Clostridia</taxon>
        <taxon>Eubacteriales</taxon>
        <taxon>Clostridiaceae</taxon>
        <taxon>Fervidicella</taxon>
    </lineage>
</organism>